<comment type="caution">
    <text evidence="1">The sequence shown here is derived from an EMBL/GenBank/DDBJ whole genome shotgun (WGS) entry which is preliminary data.</text>
</comment>
<dbReference type="AlphaFoldDB" id="A0A9P4GLU5"/>
<accession>A0A9P4GLU5</accession>
<protein>
    <submittedName>
        <fullName evidence="1">Uncharacterized protein</fullName>
    </submittedName>
</protein>
<dbReference type="Proteomes" id="UP000800039">
    <property type="component" value="Unassembled WGS sequence"/>
</dbReference>
<name>A0A9P4GLU5_9PLEO</name>
<reference evidence="1" key="1">
    <citation type="submission" date="2020-01" db="EMBL/GenBank/DDBJ databases">
        <authorList>
            <consortium name="DOE Joint Genome Institute"/>
            <person name="Haridas S."/>
            <person name="Albert R."/>
            <person name="Binder M."/>
            <person name="Bloem J."/>
            <person name="Labutti K."/>
            <person name="Salamov A."/>
            <person name="Andreopoulos B."/>
            <person name="Baker S.E."/>
            <person name="Barry K."/>
            <person name="Bills G."/>
            <person name="Bluhm B.H."/>
            <person name="Cannon C."/>
            <person name="Castanera R."/>
            <person name="Culley D.E."/>
            <person name="Daum C."/>
            <person name="Ezra D."/>
            <person name="Gonzalez J.B."/>
            <person name="Henrissat B."/>
            <person name="Kuo A."/>
            <person name="Liang C."/>
            <person name="Lipzen A."/>
            <person name="Lutzoni F."/>
            <person name="Magnuson J."/>
            <person name="Mondo S."/>
            <person name="Nolan M."/>
            <person name="Ohm R."/>
            <person name="Pangilinan J."/>
            <person name="Park H.-J."/>
            <person name="Ramirez L."/>
            <person name="Alfaro M."/>
            <person name="Sun H."/>
            <person name="Tritt A."/>
            <person name="Yoshinaga Y."/>
            <person name="Zwiers L.-H."/>
            <person name="Turgeon B.G."/>
            <person name="Goodwin S.B."/>
            <person name="Spatafora J.W."/>
            <person name="Crous P.W."/>
            <person name="Grigoriev I.V."/>
        </authorList>
    </citation>
    <scope>NUCLEOTIDE SEQUENCE</scope>
    <source>
        <strain evidence="1">CBS 394.84</strain>
    </source>
</reference>
<dbReference type="RefSeq" id="XP_040791306.1">
    <property type="nucleotide sequence ID" value="XM_040931734.1"/>
</dbReference>
<dbReference type="EMBL" id="ML976615">
    <property type="protein sequence ID" value="KAF1848743.1"/>
    <property type="molecule type" value="Genomic_DNA"/>
</dbReference>
<gene>
    <name evidence="1" type="ORF">K460DRAFT_353687</name>
</gene>
<proteinExistence type="predicted"/>
<evidence type="ECO:0000313" key="1">
    <source>
        <dbReference type="EMBL" id="KAF1848743.1"/>
    </source>
</evidence>
<keyword evidence="2" id="KW-1185">Reference proteome</keyword>
<evidence type="ECO:0000313" key="2">
    <source>
        <dbReference type="Proteomes" id="UP000800039"/>
    </source>
</evidence>
<dbReference type="GeneID" id="63848986"/>
<organism evidence="1 2">
    <name type="scientific">Cucurbitaria berberidis CBS 394.84</name>
    <dbReference type="NCBI Taxonomy" id="1168544"/>
    <lineage>
        <taxon>Eukaryota</taxon>
        <taxon>Fungi</taxon>
        <taxon>Dikarya</taxon>
        <taxon>Ascomycota</taxon>
        <taxon>Pezizomycotina</taxon>
        <taxon>Dothideomycetes</taxon>
        <taxon>Pleosporomycetidae</taxon>
        <taxon>Pleosporales</taxon>
        <taxon>Pleosporineae</taxon>
        <taxon>Cucurbitariaceae</taxon>
        <taxon>Cucurbitaria</taxon>
    </lineage>
</organism>
<sequence>MTLVQATWSVRGSKALAGAMSLQTGPPIVGVERGLVEGLKYNGSTSGTYFDAVSPLVSSVEDACDIEHSLGAPIGHMVHGILRTRDQIQSKPDTCLRTAVVLISNNVSLRRGNLVALLPLAPPETLRKGFSRHPQRSEYPATGGRLLVLSSVEDACGSECFSEPLHVLWDHGKLPCPTQSSPLDRKWVGPCPMGKVRFAIHCAGASRSPVVGSWMLNSMLWLEKTDCVGAHPRPQEAFDSDWRLECYTLYWCMSTNSDITHIQHGDEICNPRSQHLTSKCPSCAMMAPTVTTLTLL</sequence>